<dbReference type="GO" id="GO:0070034">
    <property type="term" value="F:telomerase RNA binding"/>
    <property type="evidence" value="ECO:0007669"/>
    <property type="project" value="InterPro"/>
</dbReference>
<name>A0AA38KG71_9AGAR</name>
<protein>
    <recommendedName>
        <fullName evidence="4">XRRM domain-containing protein</fullName>
    </recommendedName>
</protein>
<organism evidence="5 6">
    <name type="scientific">Lentinula aff. detonsa</name>
    <dbReference type="NCBI Taxonomy" id="2804958"/>
    <lineage>
        <taxon>Eukaryota</taxon>
        <taxon>Fungi</taxon>
        <taxon>Dikarya</taxon>
        <taxon>Basidiomycota</taxon>
        <taxon>Agaricomycotina</taxon>
        <taxon>Agaricomycetes</taxon>
        <taxon>Agaricomycetidae</taxon>
        <taxon>Agaricales</taxon>
        <taxon>Marasmiineae</taxon>
        <taxon>Omphalotaceae</taxon>
        <taxon>Lentinula</taxon>
    </lineage>
</organism>
<evidence type="ECO:0000256" key="1">
    <source>
        <dbReference type="ARBA" id="ARBA00022884"/>
    </source>
</evidence>
<dbReference type="InterPro" id="IPR045537">
    <property type="entry name" value="Lar7_xRRM"/>
</dbReference>
<dbReference type="GO" id="GO:1990904">
    <property type="term" value="C:ribonucleoprotein complex"/>
    <property type="evidence" value="ECO:0007669"/>
    <property type="project" value="UniProtKB-UniRule"/>
</dbReference>
<evidence type="ECO:0000256" key="2">
    <source>
        <dbReference type="PROSITE-ProRule" id="PRU01288"/>
    </source>
</evidence>
<dbReference type="SUPFAM" id="SSF54928">
    <property type="entry name" value="RNA-binding domain, RBD"/>
    <property type="match status" value="1"/>
</dbReference>
<gene>
    <name evidence="5" type="ORF">GGU10DRAFT_7030</name>
</gene>
<evidence type="ECO:0000256" key="3">
    <source>
        <dbReference type="SAM" id="MobiDB-lite"/>
    </source>
</evidence>
<dbReference type="Pfam" id="PF19977">
    <property type="entry name" value="xRRM"/>
    <property type="match status" value="2"/>
</dbReference>
<dbReference type="PROSITE" id="PS51939">
    <property type="entry name" value="XRRM"/>
    <property type="match status" value="2"/>
</dbReference>
<keyword evidence="6" id="KW-1185">Reference proteome</keyword>
<dbReference type="EMBL" id="MU793347">
    <property type="protein sequence ID" value="KAJ3785291.1"/>
    <property type="molecule type" value="Genomic_DNA"/>
</dbReference>
<feature type="compositionally biased region" description="Polar residues" evidence="3">
    <location>
        <begin position="16"/>
        <end position="30"/>
    </location>
</feature>
<feature type="compositionally biased region" description="Polar residues" evidence="3">
    <location>
        <begin position="766"/>
        <end position="780"/>
    </location>
</feature>
<feature type="region of interest" description="Disordered" evidence="3">
    <location>
        <begin position="723"/>
        <end position="790"/>
    </location>
</feature>
<sequence>MSFTFIPRNVGKKTQTSISIPTSAAGSHFNSKGKRPAVESLPRNPSLPTSVPASHTDESSMPAEEIAILVALSLTEYTLWANGDLRRQIEQTTEGESGFLPLRYILKHSPLIQDQQHYPQLKVLSESAIVKALRKHTEDEVEVRMVLSGPAWSSWGSSSANTDQGMYEVRSRTTANQVSEDAEAYTRGFWAKRTVYIENIPPTYRTMHGVFQFVRNTYPSGNPKIQGISFPQHHLDIDTERTSLPLSSKLNSRHRCKGFAFVVFSSLKEVEHFCTMWNWKRSRSESVKVEMEPSLLASTFKVPSNAEVIADAQKHGFRALLKAKWDALKDEYLAWRQNLLEQVLAEQDNQGEVALDHEREEETEDDEDPHSIQSDVSSTSSSNIFASLTPLSPYPPNCLVFIRNIHIGTNKTTLRTLFVKALTSERAQRVTQPQDVSQTQYIDYVDYTKGMDTCHVRFSSPSQASALQSYFTSHHIVQNVALDDTGVHTEAQEAGIQVEVVKGKKEEIYWEKVPIKVRQEAVRKVLSLANAASCYSSSALFSGSSESALLTNTNPTSNSVLHSASSSMFSSPTSQSDPHPPPYPLNCLLFIRNVHSGTNKTTLRKFFANMLLQPGESSDTGNGVKLGSQSAIDYVDYTKGTDSCHLRLASPSNARFLVEYFTKRSVAQTAPLDDDGSILTRGGGSEGTSSQRHIIVELVQGTREKVYWEKVPLKVRQEAVRKAASDVPEPFVTSFPSAHSQPLSMASKTLPKPSKKREFGGAGNMDQDNGGSSLSDSASNIADRKRRKKR</sequence>
<feature type="region of interest" description="Disordered" evidence="3">
    <location>
        <begin position="16"/>
        <end position="59"/>
    </location>
</feature>
<evidence type="ECO:0000259" key="4">
    <source>
        <dbReference type="PROSITE" id="PS51939"/>
    </source>
</evidence>
<feature type="domain" description="XRRM" evidence="4">
    <location>
        <begin position="582"/>
        <end position="766"/>
    </location>
</feature>
<dbReference type="InterPro" id="IPR014886">
    <property type="entry name" value="La_xRRM"/>
</dbReference>
<dbReference type="AlphaFoldDB" id="A0AA38KG71"/>
<accession>A0AA38KG71</accession>
<dbReference type="Gene3D" id="3.30.70.330">
    <property type="match status" value="2"/>
</dbReference>
<feature type="region of interest" description="Disordered" evidence="3">
    <location>
        <begin position="354"/>
        <end position="379"/>
    </location>
</feature>
<comment type="caution">
    <text evidence="5">The sequence shown here is derived from an EMBL/GenBank/DDBJ whole genome shotgun (WGS) entry which is preliminary data.</text>
</comment>
<keyword evidence="1 2" id="KW-0694">RNA-binding</keyword>
<dbReference type="GO" id="GO:1904868">
    <property type="term" value="P:telomerase catalytic core complex assembly"/>
    <property type="evidence" value="ECO:0007669"/>
    <property type="project" value="InterPro"/>
</dbReference>
<reference evidence="5" key="1">
    <citation type="submission" date="2022-08" db="EMBL/GenBank/DDBJ databases">
        <authorList>
            <consortium name="DOE Joint Genome Institute"/>
            <person name="Min B."/>
            <person name="Riley R."/>
            <person name="Sierra-Patev S."/>
            <person name="Naranjo-Ortiz M."/>
            <person name="Looney B."/>
            <person name="Konkel Z."/>
            <person name="Slot J.C."/>
            <person name="Sakamoto Y."/>
            <person name="Steenwyk J.L."/>
            <person name="Rokas A."/>
            <person name="Carro J."/>
            <person name="Camarero S."/>
            <person name="Ferreira P."/>
            <person name="Molpeceres G."/>
            <person name="Ruiz-Duenas F.J."/>
            <person name="Serrano A."/>
            <person name="Henrissat B."/>
            <person name="Drula E."/>
            <person name="Hughes K.W."/>
            <person name="Mata J.L."/>
            <person name="Ishikawa N.K."/>
            <person name="Vargas-Isla R."/>
            <person name="Ushijima S."/>
            <person name="Smith C.A."/>
            <person name="Ahrendt S."/>
            <person name="Andreopoulos W."/>
            <person name="He G."/>
            <person name="Labutti K."/>
            <person name="Lipzen A."/>
            <person name="Ng V."/>
            <person name="Sandor L."/>
            <person name="Barry K."/>
            <person name="Martinez A.T."/>
            <person name="Xiao Y."/>
            <person name="Gibbons J.G."/>
            <person name="Terashima K."/>
            <person name="Hibbett D.S."/>
            <person name="Grigoriev I.V."/>
        </authorList>
    </citation>
    <scope>NUCLEOTIDE SEQUENCE</scope>
    <source>
        <strain evidence="5">TFB10291</strain>
    </source>
</reference>
<evidence type="ECO:0000313" key="5">
    <source>
        <dbReference type="EMBL" id="KAJ3785291.1"/>
    </source>
</evidence>
<feature type="domain" description="XRRM" evidence="4">
    <location>
        <begin position="393"/>
        <end position="548"/>
    </location>
</feature>
<proteinExistence type="predicted"/>
<dbReference type="InterPro" id="IPR035979">
    <property type="entry name" value="RBD_domain_sf"/>
</dbReference>
<dbReference type="InterPro" id="IPR012677">
    <property type="entry name" value="Nucleotide-bd_a/b_plait_sf"/>
</dbReference>
<dbReference type="Proteomes" id="UP001163798">
    <property type="component" value="Unassembled WGS sequence"/>
</dbReference>
<evidence type="ECO:0000313" key="6">
    <source>
        <dbReference type="Proteomes" id="UP001163798"/>
    </source>
</evidence>
<feature type="compositionally biased region" description="Polar residues" evidence="3">
    <location>
        <begin position="734"/>
        <end position="747"/>
    </location>
</feature>